<keyword evidence="1" id="KW-0472">Membrane</keyword>
<dbReference type="Ensembl" id="ENSXMAT00000034522.1">
    <property type="protein sequence ID" value="ENSXMAP00000041865.1"/>
    <property type="gene ID" value="ENSXMAG00000026993.1"/>
</dbReference>
<proteinExistence type="predicted"/>
<reference evidence="3" key="1">
    <citation type="submission" date="2012-01" db="EMBL/GenBank/DDBJ databases">
        <authorList>
            <person name="Walter R."/>
            <person name="Schartl M."/>
            <person name="Warren W."/>
        </authorList>
    </citation>
    <scope>NUCLEOTIDE SEQUENCE [LARGE SCALE GENOMIC DNA]</scope>
    <source>
        <strain evidence="3">JP 163 A</strain>
    </source>
</reference>
<reference evidence="2" key="3">
    <citation type="submission" date="2025-08" db="UniProtKB">
        <authorList>
            <consortium name="Ensembl"/>
        </authorList>
    </citation>
    <scope>IDENTIFICATION</scope>
    <source>
        <strain evidence="2">JP 163 A</strain>
    </source>
</reference>
<accession>A0A3B5RER0</accession>
<feature type="transmembrane region" description="Helical" evidence="1">
    <location>
        <begin position="53"/>
        <end position="75"/>
    </location>
</feature>
<reference evidence="2" key="4">
    <citation type="submission" date="2025-09" db="UniProtKB">
        <authorList>
            <consortium name="Ensembl"/>
        </authorList>
    </citation>
    <scope>IDENTIFICATION</scope>
    <source>
        <strain evidence="2">JP 163 A</strain>
    </source>
</reference>
<dbReference type="AlphaFoldDB" id="A0A3B5RER0"/>
<evidence type="ECO:0000313" key="2">
    <source>
        <dbReference type="Ensembl" id="ENSXMAP00000041865.1"/>
    </source>
</evidence>
<organism evidence="2 3">
    <name type="scientific">Xiphophorus maculatus</name>
    <name type="common">Southern platyfish</name>
    <name type="synonym">Platypoecilus maculatus</name>
    <dbReference type="NCBI Taxonomy" id="8083"/>
    <lineage>
        <taxon>Eukaryota</taxon>
        <taxon>Metazoa</taxon>
        <taxon>Chordata</taxon>
        <taxon>Craniata</taxon>
        <taxon>Vertebrata</taxon>
        <taxon>Euteleostomi</taxon>
        <taxon>Actinopterygii</taxon>
        <taxon>Neopterygii</taxon>
        <taxon>Teleostei</taxon>
        <taxon>Neoteleostei</taxon>
        <taxon>Acanthomorphata</taxon>
        <taxon>Ovalentaria</taxon>
        <taxon>Atherinomorphae</taxon>
        <taxon>Cyprinodontiformes</taxon>
        <taxon>Poeciliidae</taxon>
        <taxon>Poeciliinae</taxon>
        <taxon>Xiphophorus</taxon>
    </lineage>
</organism>
<dbReference type="Proteomes" id="UP000002852">
    <property type="component" value="Unassembled WGS sequence"/>
</dbReference>
<protein>
    <submittedName>
        <fullName evidence="2">Uncharacterized protein</fullName>
    </submittedName>
</protein>
<evidence type="ECO:0000256" key="1">
    <source>
        <dbReference type="SAM" id="Phobius"/>
    </source>
</evidence>
<keyword evidence="1" id="KW-0812">Transmembrane</keyword>
<sequence length="76" mass="8549">MGDNALAGHIIETTTVCQMEWPAVSPYNSAPKTLNDLRAVLQEEWDATMRRRLINAFLSAAPVLCFTTFEIIFMLC</sequence>
<keyword evidence="3" id="KW-1185">Reference proteome</keyword>
<dbReference type="InParanoid" id="A0A3B5RER0"/>
<reference evidence="3" key="2">
    <citation type="journal article" date="2013" name="Nat. Genet.">
        <title>The genome of the platyfish, Xiphophorus maculatus, provides insights into evolutionary adaptation and several complex traits.</title>
        <authorList>
            <person name="Schartl M."/>
            <person name="Walter R.B."/>
            <person name="Shen Y."/>
            <person name="Garcia T."/>
            <person name="Catchen J."/>
            <person name="Amores A."/>
            <person name="Braasch I."/>
            <person name="Chalopin D."/>
            <person name="Volff J.N."/>
            <person name="Lesch K.P."/>
            <person name="Bisazza A."/>
            <person name="Minx P."/>
            <person name="Hillier L."/>
            <person name="Wilson R.K."/>
            <person name="Fuerstenberg S."/>
            <person name="Boore J."/>
            <person name="Searle S."/>
            <person name="Postlethwait J.H."/>
            <person name="Warren W.C."/>
        </authorList>
    </citation>
    <scope>NUCLEOTIDE SEQUENCE [LARGE SCALE GENOMIC DNA]</scope>
    <source>
        <strain evidence="3">JP 163 A</strain>
    </source>
</reference>
<evidence type="ECO:0000313" key="3">
    <source>
        <dbReference type="Proteomes" id="UP000002852"/>
    </source>
</evidence>
<keyword evidence="1" id="KW-1133">Transmembrane helix</keyword>
<name>A0A3B5RER0_XIPMA</name>